<reference evidence="2 3" key="1">
    <citation type="submission" date="2024-09" db="EMBL/GenBank/DDBJ databases">
        <title>Chromosome-scale assembly of Riccia fluitans.</title>
        <authorList>
            <person name="Paukszto L."/>
            <person name="Sawicki J."/>
            <person name="Karawczyk K."/>
            <person name="Piernik-Szablinska J."/>
            <person name="Szczecinska M."/>
            <person name="Mazdziarz M."/>
        </authorList>
    </citation>
    <scope>NUCLEOTIDE SEQUENCE [LARGE SCALE GENOMIC DNA]</scope>
    <source>
        <strain evidence="2">Rf_01</strain>
        <tissue evidence="2">Aerial parts of the thallus</tissue>
    </source>
</reference>
<organism evidence="2 3">
    <name type="scientific">Riccia fluitans</name>
    <dbReference type="NCBI Taxonomy" id="41844"/>
    <lineage>
        <taxon>Eukaryota</taxon>
        <taxon>Viridiplantae</taxon>
        <taxon>Streptophyta</taxon>
        <taxon>Embryophyta</taxon>
        <taxon>Marchantiophyta</taxon>
        <taxon>Marchantiopsida</taxon>
        <taxon>Marchantiidae</taxon>
        <taxon>Marchantiales</taxon>
        <taxon>Ricciaceae</taxon>
        <taxon>Riccia</taxon>
    </lineage>
</organism>
<keyword evidence="1" id="KW-0175">Coiled coil</keyword>
<evidence type="ECO:0000313" key="3">
    <source>
        <dbReference type="Proteomes" id="UP001605036"/>
    </source>
</evidence>
<gene>
    <name evidence="2" type="ORF">R1flu_001612</name>
</gene>
<dbReference type="EMBL" id="JBHFFA010000006">
    <property type="protein sequence ID" value="KAL2621407.1"/>
    <property type="molecule type" value="Genomic_DNA"/>
</dbReference>
<dbReference type="Proteomes" id="UP001605036">
    <property type="component" value="Unassembled WGS sequence"/>
</dbReference>
<keyword evidence="3" id="KW-1185">Reference proteome</keyword>
<sequence>MVDEAAGRRLPTIRLMDEELYKANSTEQIRRFYSRIQFVPYSFKELKDLDHVKISAMYCLNMVKYVTSLQRHYVPEDIFLWRHSAAIDTWKKCYEDQLSKIRELQETNDGLREQLAAKDVEKSDVHALAQTKVQHELEEFERSMTEKEKAAQETHLQKLVQVQTELDEYKQSSKASIKRLDKEASRLREALVAKESVVQALVDAHQKEISTLKATCRKYTTTLDAKIGTNVDLHARVENLEDELNASKYMQEQALQAHKSSRAELFEVKKELQML</sequence>
<name>A0ABD1Y730_9MARC</name>
<evidence type="ECO:0000313" key="2">
    <source>
        <dbReference type="EMBL" id="KAL2621407.1"/>
    </source>
</evidence>
<dbReference type="AlphaFoldDB" id="A0ABD1Y730"/>
<feature type="coiled-coil region" evidence="1">
    <location>
        <begin position="94"/>
        <end position="197"/>
    </location>
</feature>
<proteinExistence type="predicted"/>
<accession>A0ABD1Y730</accession>
<evidence type="ECO:0000256" key="1">
    <source>
        <dbReference type="SAM" id="Coils"/>
    </source>
</evidence>
<comment type="caution">
    <text evidence="2">The sequence shown here is derived from an EMBL/GenBank/DDBJ whole genome shotgun (WGS) entry which is preliminary data.</text>
</comment>
<protein>
    <submittedName>
        <fullName evidence="2">Uncharacterized protein</fullName>
    </submittedName>
</protein>